<evidence type="ECO:0000313" key="6">
    <source>
        <dbReference type="EMBL" id="VTR58676.1"/>
    </source>
</evidence>
<reference evidence="6" key="1">
    <citation type="submission" date="2019-05" db="EMBL/GenBank/DDBJ databases">
        <authorList>
            <consortium name="Pathogen Informatics"/>
        </authorList>
    </citation>
    <scope>NUCLEOTIDE SEQUENCE [LARGE SCALE GENOMIC DNA]</scope>
    <source>
        <strain evidence="6">NCTC12965</strain>
    </source>
</reference>
<feature type="domain" description="NADH-ubiquinone oxidoreductase 51kDa subunit FMN-binding" evidence="5">
    <location>
        <begin position="20"/>
        <end position="90"/>
    </location>
</feature>
<dbReference type="Pfam" id="PF01512">
    <property type="entry name" value="Complex1_51K"/>
    <property type="match status" value="1"/>
</dbReference>
<dbReference type="GO" id="GO:0009055">
    <property type="term" value="F:electron transfer activity"/>
    <property type="evidence" value="ECO:0007669"/>
    <property type="project" value="InterPro"/>
</dbReference>
<sequence length="94" mass="10252">MPDWGARVSQRPVSCKVGREEVETLILNAAECEPYITADDRLMQEQAAQIIEGTQILRHLLQPKVTLIGIEDNKPEAIAALKAALRGQDASPCG</sequence>
<evidence type="ECO:0000256" key="3">
    <source>
        <dbReference type="ARBA" id="ARBA00023004"/>
    </source>
</evidence>
<protein>
    <submittedName>
        <fullName evidence="6">Nitrogen fixation protein rnfC</fullName>
    </submittedName>
</protein>
<dbReference type="InterPro" id="IPR037225">
    <property type="entry name" value="Nuo51_FMN-bd_sf"/>
</dbReference>
<dbReference type="SUPFAM" id="SSF142019">
    <property type="entry name" value="Nqo1 FMN-binding domain-like"/>
    <property type="match status" value="1"/>
</dbReference>
<dbReference type="InterPro" id="IPR011538">
    <property type="entry name" value="Nuo51_FMN-bd"/>
</dbReference>
<evidence type="ECO:0000259" key="5">
    <source>
        <dbReference type="Pfam" id="PF01512"/>
    </source>
</evidence>
<gene>
    <name evidence="6" type="primary">rnfC_2</name>
    <name evidence="6" type="ORF">NCTC12965_07780</name>
</gene>
<proteinExistence type="predicted"/>
<evidence type="ECO:0000256" key="4">
    <source>
        <dbReference type="ARBA" id="ARBA00023014"/>
    </source>
</evidence>
<dbReference type="GO" id="GO:0016020">
    <property type="term" value="C:membrane"/>
    <property type="evidence" value="ECO:0007669"/>
    <property type="project" value="InterPro"/>
</dbReference>
<organism evidence="6">
    <name type="scientific">Serratia fonticola</name>
    <dbReference type="NCBI Taxonomy" id="47917"/>
    <lineage>
        <taxon>Bacteria</taxon>
        <taxon>Pseudomonadati</taxon>
        <taxon>Pseudomonadota</taxon>
        <taxon>Gammaproteobacteria</taxon>
        <taxon>Enterobacterales</taxon>
        <taxon>Yersiniaceae</taxon>
        <taxon>Serratia</taxon>
    </lineage>
</organism>
<evidence type="ECO:0000256" key="1">
    <source>
        <dbReference type="ARBA" id="ARBA00022485"/>
    </source>
</evidence>
<keyword evidence="3" id="KW-0408">Iron</keyword>
<evidence type="ECO:0000256" key="2">
    <source>
        <dbReference type="ARBA" id="ARBA00022723"/>
    </source>
</evidence>
<dbReference type="InterPro" id="IPR010208">
    <property type="entry name" value="Ion_transpt_RnfC/RsxC"/>
</dbReference>
<dbReference type="Gene3D" id="3.40.50.11540">
    <property type="entry name" value="NADH-ubiquinone oxidoreductase 51kDa subunit"/>
    <property type="match status" value="1"/>
</dbReference>
<dbReference type="GO" id="GO:0046872">
    <property type="term" value="F:metal ion binding"/>
    <property type="evidence" value="ECO:0007669"/>
    <property type="project" value="UniProtKB-KW"/>
</dbReference>
<name>A0A4U9WI08_SERFO</name>
<keyword evidence="4" id="KW-0411">Iron-sulfur</keyword>
<dbReference type="EMBL" id="CABEEZ010000153">
    <property type="protein sequence ID" value="VTR58676.1"/>
    <property type="molecule type" value="Genomic_DNA"/>
</dbReference>
<keyword evidence="2" id="KW-0479">Metal-binding</keyword>
<accession>A0A4U9WI08</accession>
<keyword evidence="1" id="KW-0004">4Fe-4S</keyword>
<dbReference type="GO" id="GO:0051539">
    <property type="term" value="F:4 iron, 4 sulfur cluster binding"/>
    <property type="evidence" value="ECO:0007669"/>
    <property type="project" value="UniProtKB-KW"/>
</dbReference>
<dbReference type="AlphaFoldDB" id="A0A4U9WI08"/>
<dbReference type="PANTHER" id="PTHR43034">
    <property type="entry name" value="ION-TRANSLOCATING OXIDOREDUCTASE COMPLEX SUBUNIT C"/>
    <property type="match status" value="1"/>
</dbReference>
<dbReference type="PANTHER" id="PTHR43034:SF2">
    <property type="entry name" value="ION-TRANSLOCATING OXIDOREDUCTASE COMPLEX SUBUNIT C"/>
    <property type="match status" value="1"/>
</dbReference>